<dbReference type="InterPro" id="IPR041614">
    <property type="entry name" value="DprA_WH"/>
</dbReference>
<dbReference type="RefSeq" id="WP_326277115.1">
    <property type="nucleotide sequence ID" value="NZ_JAYKYV010000001.1"/>
</dbReference>
<protein>
    <recommendedName>
        <fullName evidence="1">DprA winged helix domain-containing protein</fullName>
    </recommendedName>
</protein>
<dbReference type="Proteomes" id="UP001355298">
    <property type="component" value="Unassembled WGS sequence"/>
</dbReference>
<proteinExistence type="predicted"/>
<evidence type="ECO:0000313" key="3">
    <source>
        <dbReference type="Proteomes" id="UP001355298"/>
    </source>
</evidence>
<feature type="domain" description="DprA winged helix" evidence="1">
    <location>
        <begin position="1"/>
        <end position="34"/>
    </location>
</feature>
<accession>A0ABU6ILC3</accession>
<name>A0ABU6ILC3_9FLAO</name>
<gene>
    <name evidence="2" type="ORF">VOP03_00905</name>
</gene>
<sequence>MDTVALECNLPIFKVSSTLLNMEIKAVIRPLPGKVLEVI</sequence>
<keyword evidence="3" id="KW-1185">Reference proteome</keyword>
<dbReference type="Pfam" id="PF17782">
    <property type="entry name" value="WHD_DprA"/>
    <property type="match status" value="1"/>
</dbReference>
<organism evidence="2 3">
    <name type="scientific">Flagellimonas halotolerans</name>
    <dbReference type="NCBI Taxonomy" id="3112164"/>
    <lineage>
        <taxon>Bacteria</taxon>
        <taxon>Pseudomonadati</taxon>
        <taxon>Bacteroidota</taxon>
        <taxon>Flavobacteriia</taxon>
        <taxon>Flavobacteriales</taxon>
        <taxon>Flavobacteriaceae</taxon>
        <taxon>Flagellimonas</taxon>
    </lineage>
</organism>
<dbReference type="EMBL" id="JAYMGW010000001">
    <property type="protein sequence ID" value="MEC4263890.1"/>
    <property type="molecule type" value="Genomic_DNA"/>
</dbReference>
<evidence type="ECO:0000259" key="1">
    <source>
        <dbReference type="Pfam" id="PF17782"/>
    </source>
</evidence>
<reference evidence="2 3" key="1">
    <citation type="submission" date="2024-01" db="EMBL/GenBank/DDBJ databases">
        <title>The strains designed SYSU M86414 and SYSU M84420 isolated from the marine sediment in San Sha City (Hainan Province, China).</title>
        <authorList>
            <person name="Guo D."/>
        </authorList>
    </citation>
    <scope>NUCLEOTIDE SEQUENCE [LARGE SCALE GENOMIC DNA]</scope>
    <source>
        <strain evidence="2 3">SYSU M84420</strain>
    </source>
</reference>
<comment type="caution">
    <text evidence="2">The sequence shown here is derived from an EMBL/GenBank/DDBJ whole genome shotgun (WGS) entry which is preliminary data.</text>
</comment>
<evidence type="ECO:0000313" key="2">
    <source>
        <dbReference type="EMBL" id="MEC4263890.1"/>
    </source>
</evidence>